<dbReference type="RefSeq" id="WP_012931947.1">
    <property type="nucleotide sequence ID" value="NC_013739.1"/>
</dbReference>
<gene>
    <name evidence="2" type="ordered locus">Cwoe_0458</name>
</gene>
<dbReference type="GO" id="GO:0016787">
    <property type="term" value="F:hydrolase activity"/>
    <property type="evidence" value="ECO:0007669"/>
    <property type="project" value="UniProtKB-KW"/>
</dbReference>
<keyword evidence="3" id="KW-1185">Reference proteome</keyword>
<keyword evidence="2" id="KW-0378">Hydrolase</keyword>
<name>D3F7C3_CONWI</name>
<dbReference type="PANTHER" id="PTHR43559:SF3">
    <property type="entry name" value="HYDROLASE YCAC-RELATED"/>
    <property type="match status" value="1"/>
</dbReference>
<dbReference type="PANTHER" id="PTHR43559">
    <property type="entry name" value="HYDROLASE YCAC-RELATED"/>
    <property type="match status" value="1"/>
</dbReference>
<dbReference type="STRING" id="469383.Cwoe_0458"/>
<dbReference type="SUPFAM" id="SSF52499">
    <property type="entry name" value="Isochorismatase-like hydrolases"/>
    <property type="match status" value="1"/>
</dbReference>
<evidence type="ECO:0000259" key="1">
    <source>
        <dbReference type="Pfam" id="PF00857"/>
    </source>
</evidence>
<dbReference type="Proteomes" id="UP000008229">
    <property type="component" value="Chromosome"/>
</dbReference>
<dbReference type="Pfam" id="PF00857">
    <property type="entry name" value="Isochorismatase"/>
    <property type="match status" value="1"/>
</dbReference>
<dbReference type="Gene3D" id="3.40.50.850">
    <property type="entry name" value="Isochorismatase-like"/>
    <property type="match status" value="1"/>
</dbReference>
<protein>
    <submittedName>
        <fullName evidence="2">Isochorismatase hydrolase</fullName>
    </submittedName>
</protein>
<dbReference type="AlphaFoldDB" id="D3F7C3"/>
<dbReference type="InterPro" id="IPR000868">
    <property type="entry name" value="Isochorismatase-like_dom"/>
</dbReference>
<dbReference type="InterPro" id="IPR053152">
    <property type="entry name" value="Hydrolase_YcaC-like"/>
</dbReference>
<reference evidence="2 3" key="1">
    <citation type="journal article" date="2010" name="Stand. Genomic Sci.">
        <title>Complete genome sequence of Conexibacter woesei type strain (ID131577).</title>
        <authorList>
            <person name="Pukall R."/>
            <person name="Lapidus A."/>
            <person name="Glavina Del Rio T."/>
            <person name="Copeland A."/>
            <person name="Tice H."/>
            <person name="Cheng J.-F."/>
            <person name="Lucas S."/>
            <person name="Chen F."/>
            <person name="Nolan M."/>
            <person name="Bruce D."/>
            <person name="Goodwin L."/>
            <person name="Pitluck S."/>
            <person name="Mavromatis K."/>
            <person name="Ivanova N."/>
            <person name="Ovchinnikova G."/>
            <person name="Pati A."/>
            <person name="Chen A."/>
            <person name="Palaniappan K."/>
            <person name="Land M."/>
            <person name="Hauser L."/>
            <person name="Chang Y.-J."/>
            <person name="Jeffries C.D."/>
            <person name="Chain P."/>
            <person name="Meincke L."/>
            <person name="Sims D."/>
            <person name="Brettin T."/>
            <person name="Detter J.C."/>
            <person name="Rohde M."/>
            <person name="Goeker M."/>
            <person name="Bristow J."/>
            <person name="Eisen J.A."/>
            <person name="Markowitz V."/>
            <person name="Kyrpides N.C."/>
            <person name="Klenk H.-P."/>
            <person name="Hugenholtz P."/>
        </authorList>
    </citation>
    <scope>NUCLEOTIDE SEQUENCE [LARGE SCALE GENOMIC DNA]</scope>
    <source>
        <strain evidence="3">DSM 14684 / CIP 108061 / JCM 11494 / NBRC 100937 / ID131577</strain>
    </source>
</reference>
<feature type="domain" description="Isochorismatase-like" evidence="1">
    <location>
        <begin position="10"/>
        <end position="162"/>
    </location>
</feature>
<proteinExistence type="predicted"/>
<evidence type="ECO:0000313" key="3">
    <source>
        <dbReference type="Proteomes" id="UP000008229"/>
    </source>
</evidence>
<dbReference type="eggNOG" id="COG1335">
    <property type="taxonomic scope" value="Bacteria"/>
</dbReference>
<dbReference type="HOGENOM" id="CLU_066901_0_1_11"/>
<dbReference type="OrthoDB" id="9796958at2"/>
<dbReference type="KEGG" id="cwo:Cwoe_0458"/>
<accession>D3F7C3</accession>
<sequence length="194" mass="20530">MPLLDRNDSLLAVIDTQPGFYRGRADVDAGAFDAFVGCVAWLAGAARALDVPIVVLEEEPERYGATADAVRANLPAGTVGLPKAQFGLMGNPELRAAVERTGRRTAVLVGMETDVCVAHSAIGLRDAGYRVAVATDALFSPPGAHEHGLSRLRDCGTELLSAKGVLYDWLRTVQASIDFVKDNPDLADPPGFSL</sequence>
<evidence type="ECO:0000313" key="2">
    <source>
        <dbReference type="EMBL" id="ADB48894.1"/>
    </source>
</evidence>
<dbReference type="InterPro" id="IPR036380">
    <property type="entry name" value="Isochorismatase-like_sf"/>
</dbReference>
<organism evidence="2 3">
    <name type="scientific">Conexibacter woesei (strain DSM 14684 / CCUG 47730 / CIP 108061 / JCM 11494 / NBRC 100937 / ID131577)</name>
    <dbReference type="NCBI Taxonomy" id="469383"/>
    <lineage>
        <taxon>Bacteria</taxon>
        <taxon>Bacillati</taxon>
        <taxon>Actinomycetota</taxon>
        <taxon>Thermoleophilia</taxon>
        <taxon>Solirubrobacterales</taxon>
        <taxon>Conexibacteraceae</taxon>
        <taxon>Conexibacter</taxon>
    </lineage>
</organism>
<reference evidence="3" key="2">
    <citation type="submission" date="2010-01" db="EMBL/GenBank/DDBJ databases">
        <title>The complete genome of Conexibacter woesei DSM 14684.</title>
        <authorList>
            <consortium name="US DOE Joint Genome Institute (JGI-PGF)"/>
            <person name="Lucas S."/>
            <person name="Copeland A."/>
            <person name="Lapidus A."/>
            <person name="Glavina del Rio T."/>
            <person name="Dalin E."/>
            <person name="Tice H."/>
            <person name="Bruce D."/>
            <person name="Goodwin L."/>
            <person name="Pitluck S."/>
            <person name="Kyrpides N."/>
            <person name="Mavromatis K."/>
            <person name="Ivanova N."/>
            <person name="Mikhailova N."/>
            <person name="Chertkov O."/>
            <person name="Brettin T."/>
            <person name="Detter J.C."/>
            <person name="Han C."/>
            <person name="Larimer F."/>
            <person name="Land M."/>
            <person name="Hauser L."/>
            <person name="Markowitz V."/>
            <person name="Cheng J.-F."/>
            <person name="Hugenholtz P."/>
            <person name="Woyke T."/>
            <person name="Wu D."/>
            <person name="Pukall R."/>
            <person name="Steenblock K."/>
            <person name="Schneider S."/>
            <person name="Klenk H.-P."/>
            <person name="Eisen J.A."/>
        </authorList>
    </citation>
    <scope>NUCLEOTIDE SEQUENCE [LARGE SCALE GENOMIC DNA]</scope>
    <source>
        <strain evidence="3">DSM 14684 / CIP 108061 / JCM 11494 / NBRC 100937 / ID131577</strain>
    </source>
</reference>
<dbReference type="EMBL" id="CP001854">
    <property type="protein sequence ID" value="ADB48894.1"/>
    <property type="molecule type" value="Genomic_DNA"/>
</dbReference>